<sequence length="444" mass="49039">MTMVLRFTPLFVALAATMPQAQANDEAPEGFVEGSSLNVLARNYYLNRNQRLQGVRDNREWGQGFIGKFESGFTQGTVGFGLDAHAMLGLKLDGGGGTAGSSILPYSTTSKEGYAYGKAPDSFSNAGAAVKLKAFDTVLKAGDLFLTNPVIAGGESRMLPQTFRGFSLANNSIEGLLLEGGQASFTKLYNQSGRQRIGTTYGALPDDRESRHLNWVGAAWTPAENLSTSLYGAELKDIWNQYYFDLDYTWQLSELVSLNPGLHYYHTQDTGNALLGKIDNNTYSLHLALNVGYHSVTAVYQRVNGNTPFDYITLGDSVYLDNSQIYSDFNGPNERSWKLKYTYDFAGLGIPGLSTAVSYSRGETDLTKADPNSAGYARWYSAEGQNAQHWERDADLAYVFQEGDFKDLTVRLRWATHRGSQGYSAIDNDVDEYRVIVDYPVNIF</sequence>
<evidence type="ECO:0000256" key="2">
    <source>
        <dbReference type="ARBA" id="ARBA00022448"/>
    </source>
</evidence>
<keyword evidence="3 4" id="KW-0732">Signal</keyword>
<dbReference type="Proteomes" id="UP001148203">
    <property type="component" value="Unassembled WGS sequence"/>
</dbReference>
<dbReference type="PANTHER" id="PTHR34596">
    <property type="entry name" value="CHITOPORIN"/>
    <property type="match status" value="1"/>
</dbReference>
<evidence type="ECO:0000256" key="4">
    <source>
        <dbReference type="SAM" id="SignalP"/>
    </source>
</evidence>
<dbReference type="Pfam" id="PF03573">
    <property type="entry name" value="OprD"/>
    <property type="match status" value="1"/>
</dbReference>
<accession>A0ABT5NSX9</accession>
<protein>
    <submittedName>
        <fullName evidence="5">OprD family porin</fullName>
    </submittedName>
</protein>
<evidence type="ECO:0000313" key="5">
    <source>
        <dbReference type="EMBL" id="MDD0991257.1"/>
    </source>
</evidence>
<evidence type="ECO:0000256" key="3">
    <source>
        <dbReference type="ARBA" id="ARBA00022729"/>
    </source>
</evidence>
<dbReference type="PANTHER" id="PTHR34596:SF2">
    <property type="entry name" value="CHITOPORIN"/>
    <property type="match status" value="1"/>
</dbReference>
<comment type="caution">
    <text evidence="5">The sequence shown here is derived from an EMBL/GenBank/DDBJ whole genome shotgun (WGS) entry which is preliminary data.</text>
</comment>
<dbReference type="EMBL" id="JAMDGY010000027">
    <property type="protein sequence ID" value="MDD0991257.1"/>
    <property type="molecule type" value="Genomic_DNA"/>
</dbReference>
<dbReference type="Gene3D" id="2.40.160.10">
    <property type="entry name" value="Porin"/>
    <property type="match status" value="1"/>
</dbReference>
<comment type="similarity">
    <text evidence="1">Belongs to the outer membrane porin (Opr) (TC 1.B.25) family.</text>
</comment>
<keyword evidence="6" id="KW-1185">Reference proteome</keyword>
<feature type="signal peptide" evidence="4">
    <location>
        <begin position="1"/>
        <end position="23"/>
    </location>
</feature>
<dbReference type="InterPro" id="IPR023614">
    <property type="entry name" value="Porin_dom_sf"/>
</dbReference>
<proteinExistence type="inferred from homology"/>
<organism evidence="5 6">
    <name type="scientific">Pseudomonas fontis</name>
    <dbReference type="NCBI Taxonomy" id="2942633"/>
    <lineage>
        <taxon>Bacteria</taxon>
        <taxon>Pseudomonadati</taxon>
        <taxon>Pseudomonadota</taxon>
        <taxon>Gammaproteobacteria</taxon>
        <taxon>Pseudomonadales</taxon>
        <taxon>Pseudomonadaceae</taxon>
        <taxon>Pseudomonas</taxon>
    </lineage>
</organism>
<evidence type="ECO:0000256" key="1">
    <source>
        <dbReference type="ARBA" id="ARBA00009075"/>
    </source>
</evidence>
<evidence type="ECO:0000313" key="6">
    <source>
        <dbReference type="Proteomes" id="UP001148203"/>
    </source>
</evidence>
<reference evidence="5 6" key="1">
    <citation type="submission" date="2022-05" db="EMBL/GenBank/DDBJ databases">
        <title>Novel Pseudomonas spp. Isolated from a Rainbow Trout Aquaculture Facility.</title>
        <authorList>
            <person name="Testerman T."/>
            <person name="Graf J."/>
        </authorList>
    </citation>
    <scope>NUCLEOTIDE SEQUENCE [LARGE SCALE GENOMIC DNA]</scope>
    <source>
        <strain evidence="5 6">ID681</strain>
    </source>
</reference>
<dbReference type="InterPro" id="IPR005318">
    <property type="entry name" value="OM_porin_bac"/>
</dbReference>
<feature type="chain" id="PRO_5045997398" evidence="4">
    <location>
        <begin position="24"/>
        <end position="444"/>
    </location>
</feature>
<keyword evidence="2" id="KW-0813">Transport</keyword>
<gene>
    <name evidence="5" type="ORF">M5G11_11985</name>
</gene>
<name>A0ABT5NSX9_9PSED</name>